<feature type="non-terminal residue" evidence="2">
    <location>
        <position position="272"/>
    </location>
</feature>
<dbReference type="CDD" id="cd00063">
    <property type="entry name" value="FN3"/>
    <property type="match status" value="1"/>
</dbReference>
<dbReference type="InterPro" id="IPR003961">
    <property type="entry name" value="FN3_dom"/>
</dbReference>
<feature type="domain" description="Fibronectin type-III" evidence="1">
    <location>
        <begin position="196"/>
        <end position="272"/>
    </location>
</feature>
<dbReference type="AlphaFoldDB" id="X0VCH0"/>
<dbReference type="InterPro" id="IPR013783">
    <property type="entry name" value="Ig-like_fold"/>
</dbReference>
<proteinExistence type="predicted"/>
<dbReference type="SUPFAM" id="SSF49265">
    <property type="entry name" value="Fibronectin type III"/>
    <property type="match status" value="1"/>
</dbReference>
<feature type="domain" description="Fibronectin type-III" evidence="1">
    <location>
        <begin position="106"/>
        <end position="195"/>
    </location>
</feature>
<dbReference type="SMART" id="SM00060">
    <property type="entry name" value="FN3"/>
    <property type="match status" value="3"/>
</dbReference>
<dbReference type="PROSITE" id="PS50853">
    <property type="entry name" value="FN3"/>
    <property type="match status" value="2"/>
</dbReference>
<sequence length="272" mass="29597">NIPAGMVTGVFASLSTGTVNFVWTRNLELDIASYVVFVSTYSCNFTLKQETGTVPQPSIYQKKVLFNHTGLTGGTTYYYQVINRDFSSNQSIFSAEISEFVTGISPPSAPTGFYGIALSTVSIKWEWSITAPATYYNIYNNADNSLLTTLDGTGTTSWIEIGLSSNTQYSRYIKAGNAGGLSGSSASVYKYTLAYPPETLNAVSVSSSQIDLSWSYSGATKYEVWYSTVGSLYRNIASTVTSPTLTYNHTGLTPGVTHYYWIKAVNGEDITN</sequence>
<name>X0VCH0_9ZZZZ</name>
<dbReference type="Pfam" id="PF00041">
    <property type="entry name" value="fn3"/>
    <property type="match status" value="1"/>
</dbReference>
<evidence type="ECO:0000313" key="2">
    <source>
        <dbReference type="EMBL" id="GAG10193.1"/>
    </source>
</evidence>
<organism evidence="2">
    <name type="scientific">marine sediment metagenome</name>
    <dbReference type="NCBI Taxonomy" id="412755"/>
    <lineage>
        <taxon>unclassified sequences</taxon>
        <taxon>metagenomes</taxon>
        <taxon>ecological metagenomes</taxon>
    </lineage>
</organism>
<dbReference type="EMBL" id="BARS01020684">
    <property type="protein sequence ID" value="GAG10193.1"/>
    <property type="molecule type" value="Genomic_DNA"/>
</dbReference>
<dbReference type="Gene3D" id="2.60.40.10">
    <property type="entry name" value="Immunoglobulins"/>
    <property type="match status" value="3"/>
</dbReference>
<dbReference type="InterPro" id="IPR036116">
    <property type="entry name" value="FN3_sf"/>
</dbReference>
<accession>X0VCH0</accession>
<evidence type="ECO:0000259" key="1">
    <source>
        <dbReference type="PROSITE" id="PS50853"/>
    </source>
</evidence>
<gene>
    <name evidence="2" type="ORF">S01H1_33323</name>
</gene>
<feature type="non-terminal residue" evidence="2">
    <location>
        <position position="1"/>
    </location>
</feature>
<protein>
    <recommendedName>
        <fullName evidence="1">Fibronectin type-III domain-containing protein</fullName>
    </recommendedName>
</protein>
<comment type="caution">
    <text evidence="2">The sequence shown here is derived from an EMBL/GenBank/DDBJ whole genome shotgun (WGS) entry which is preliminary data.</text>
</comment>
<reference evidence="2" key="1">
    <citation type="journal article" date="2014" name="Front. Microbiol.">
        <title>High frequency of phylogenetically diverse reductive dehalogenase-homologous genes in deep subseafloor sedimentary metagenomes.</title>
        <authorList>
            <person name="Kawai M."/>
            <person name="Futagami T."/>
            <person name="Toyoda A."/>
            <person name="Takaki Y."/>
            <person name="Nishi S."/>
            <person name="Hori S."/>
            <person name="Arai W."/>
            <person name="Tsubouchi T."/>
            <person name="Morono Y."/>
            <person name="Uchiyama I."/>
            <person name="Ito T."/>
            <person name="Fujiyama A."/>
            <person name="Inagaki F."/>
            <person name="Takami H."/>
        </authorList>
    </citation>
    <scope>NUCLEOTIDE SEQUENCE</scope>
    <source>
        <strain evidence="2">Expedition CK06-06</strain>
    </source>
</reference>